<evidence type="ECO:0000313" key="3">
    <source>
        <dbReference type="Proteomes" id="UP000003704"/>
    </source>
</evidence>
<keyword evidence="1" id="KW-0732">Signal</keyword>
<proteinExistence type="predicted"/>
<accession>I8TAK3</accession>
<organism evidence="2 3">
    <name type="scientific">Hydrocarboniphaga effusa AP103</name>
    <dbReference type="NCBI Taxonomy" id="1172194"/>
    <lineage>
        <taxon>Bacteria</taxon>
        <taxon>Pseudomonadati</taxon>
        <taxon>Pseudomonadota</taxon>
        <taxon>Gammaproteobacteria</taxon>
        <taxon>Nevskiales</taxon>
        <taxon>Nevskiaceae</taxon>
        <taxon>Hydrocarboniphaga</taxon>
    </lineage>
</organism>
<feature type="signal peptide" evidence="1">
    <location>
        <begin position="1"/>
        <end position="38"/>
    </location>
</feature>
<dbReference type="STRING" id="1172194.WQQ_10800"/>
<name>I8TAK3_9GAMM</name>
<gene>
    <name evidence="2" type="ORF">WQQ_10800</name>
</gene>
<keyword evidence="3" id="KW-1185">Reference proteome</keyword>
<reference evidence="2 3" key="1">
    <citation type="journal article" date="2012" name="J. Bacteriol.">
        <title>Genome Sequence of n-Alkane-Degrading Hydrocarboniphaga effusa Strain AP103T (ATCC BAA-332T).</title>
        <authorList>
            <person name="Chang H.K."/>
            <person name="Zylstra G.J."/>
            <person name="Chae J.C."/>
        </authorList>
    </citation>
    <scope>NUCLEOTIDE SEQUENCE [LARGE SCALE GENOMIC DNA]</scope>
    <source>
        <strain evidence="2 3">AP103</strain>
    </source>
</reference>
<dbReference type="EMBL" id="AKGD01000001">
    <property type="protein sequence ID" value="EIT70943.1"/>
    <property type="molecule type" value="Genomic_DNA"/>
</dbReference>
<evidence type="ECO:0008006" key="4">
    <source>
        <dbReference type="Google" id="ProtNLM"/>
    </source>
</evidence>
<comment type="caution">
    <text evidence="2">The sequence shown here is derived from an EMBL/GenBank/DDBJ whole genome shotgun (WGS) entry which is preliminary data.</text>
</comment>
<evidence type="ECO:0000313" key="2">
    <source>
        <dbReference type="EMBL" id="EIT70943.1"/>
    </source>
</evidence>
<feature type="chain" id="PRO_5003714468" description="Transporter" evidence="1">
    <location>
        <begin position="39"/>
        <end position="312"/>
    </location>
</feature>
<sequence length="312" mass="33546">MGHDIGGWEFHVNTFNRTFGGPALAAALLSAASQPAMACSTCKCGDYTITLMGTEKPYGGRLRFALDYLHRSESQGSGVNRQETDEQRALFGVSYSVSEDLALAIQVPWVRKEIELGNLARQEARGLGDIDLSARWVLYRSDEGVSGRHLAGLRGGVRLPTAEQIKDSAGQRLDIDAQPDAGATVPSLGAWYGYYRFPWFATVSATYFKYGEGHQNFHGGDVGLVSALAQYGLTTSFALQLGVDARHTAKNEFSGAADPNSGGTLAMAFVGVANRFGEDFLLSAGVQLPVIKDLNGAQTEDANFRIGIAYDF</sequence>
<protein>
    <recommendedName>
        <fullName evidence="4">Transporter</fullName>
    </recommendedName>
</protein>
<dbReference type="AlphaFoldDB" id="I8TAK3"/>
<evidence type="ECO:0000256" key="1">
    <source>
        <dbReference type="SAM" id="SignalP"/>
    </source>
</evidence>
<dbReference type="Proteomes" id="UP000003704">
    <property type="component" value="Unassembled WGS sequence"/>
</dbReference>